<dbReference type="AlphaFoldDB" id="A0A8H5CTK7"/>
<dbReference type="EMBL" id="JAACJM010000090">
    <property type="protein sequence ID" value="KAF5347675.1"/>
    <property type="molecule type" value="Genomic_DNA"/>
</dbReference>
<gene>
    <name evidence="2" type="ORF">D9758_014844</name>
</gene>
<dbReference type="SUPFAM" id="SSF53098">
    <property type="entry name" value="Ribonuclease H-like"/>
    <property type="match status" value="1"/>
</dbReference>
<feature type="region of interest" description="Disordered" evidence="1">
    <location>
        <begin position="90"/>
        <end position="145"/>
    </location>
</feature>
<organism evidence="2 3">
    <name type="scientific">Tetrapyrgos nigripes</name>
    <dbReference type="NCBI Taxonomy" id="182062"/>
    <lineage>
        <taxon>Eukaryota</taxon>
        <taxon>Fungi</taxon>
        <taxon>Dikarya</taxon>
        <taxon>Basidiomycota</taxon>
        <taxon>Agaricomycotina</taxon>
        <taxon>Agaricomycetes</taxon>
        <taxon>Agaricomycetidae</taxon>
        <taxon>Agaricales</taxon>
        <taxon>Marasmiineae</taxon>
        <taxon>Marasmiaceae</taxon>
        <taxon>Tetrapyrgos</taxon>
    </lineage>
</organism>
<name>A0A8H5CTK7_9AGAR</name>
<feature type="compositionally biased region" description="Acidic residues" evidence="1">
    <location>
        <begin position="793"/>
        <end position="805"/>
    </location>
</feature>
<protein>
    <recommendedName>
        <fullName evidence="4">DUF659 domain-containing protein</fullName>
    </recommendedName>
</protein>
<evidence type="ECO:0000256" key="1">
    <source>
        <dbReference type="SAM" id="MobiDB-lite"/>
    </source>
</evidence>
<comment type="caution">
    <text evidence="2">The sequence shown here is derived from an EMBL/GenBank/DDBJ whole genome shotgun (WGS) entry which is preliminary data.</text>
</comment>
<feature type="compositionally biased region" description="Acidic residues" evidence="1">
    <location>
        <begin position="716"/>
        <end position="730"/>
    </location>
</feature>
<evidence type="ECO:0000313" key="3">
    <source>
        <dbReference type="Proteomes" id="UP000559256"/>
    </source>
</evidence>
<keyword evidence="3" id="KW-1185">Reference proteome</keyword>
<reference evidence="2 3" key="1">
    <citation type="journal article" date="2020" name="ISME J.">
        <title>Uncovering the hidden diversity of litter-decomposition mechanisms in mushroom-forming fungi.</title>
        <authorList>
            <person name="Floudas D."/>
            <person name="Bentzer J."/>
            <person name="Ahren D."/>
            <person name="Johansson T."/>
            <person name="Persson P."/>
            <person name="Tunlid A."/>
        </authorList>
    </citation>
    <scope>NUCLEOTIDE SEQUENCE [LARGE SCALE GENOMIC DNA]</scope>
    <source>
        <strain evidence="2 3">CBS 291.85</strain>
    </source>
</reference>
<proteinExistence type="predicted"/>
<dbReference type="Proteomes" id="UP000559256">
    <property type="component" value="Unassembled WGS sequence"/>
</dbReference>
<dbReference type="OrthoDB" id="2423954at2759"/>
<evidence type="ECO:0000313" key="2">
    <source>
        <dbReference type="EMBL" id="KAF5347675.1"/>
    </source>
</evidence>
<sequence>MARGKGELWAYYYEGEKQNSSHFKAYCLGCIKHHAPAHIKANVSLDITTLDGEQWFKEACEKAGNVLGTKSAMTAHLIGGERPCQHASEAAKKKAGEIRKAEKKKGVMLEVKRGRGNDSGGEEGDTEGGGSVPASKKTKGHRPCQEAAEHIGWKISTNLPDHWVEDPEVITLFLMFRAQAGDVLPSAKMLGGRLLDEEHERVEKEVKKAVKGKDVVLTCDGVKDISKNTLTGPHLIDLYNSTPDKKDKDSMCESFEKMIDAAEKVYGCAVVGLGTDNDGGSRAGRELLGKRRPWVFTFPCLAHQGQLILCDYFKVNEKAQETSEEATDLVGWINNHGRIRDIFNQVQSSQTNKILAYLVANLTRWTTHVISFHRLEELKKPLRVASLSHRDNIIAAQVGAEKNAREVQELTAAATRQLDPIDNNQFWSQLSTVVEDLEPICYATNICQSDHAGPDVVLLAFVGVFLHFKNHSDRHLSLEMTKRLERRWKSFDQNLMIGVLILNPYERLDRFGPNANANAFSINALITNLYIKYASRPLSEFLDPDEKEAAEEQRRKRVQAVSSAVTQYLAMTGPFTEWPGIQAGFEKIHGKDPIKFWETMSTDGRTVDLANFAVTLFSMVLNTAGNERDFSKIRNTIKQGHYRQGLKDRRKPRKNHDEERLSKLLEVPAYAEAIEEPDPDQNHDSGSFRSQLITNRKQWRREFVKWGEEARKQEESQPDDLSDGEDDELDNVSNFVPALPTGKRTWLPRSLALLFGGKVVQEEVEYSLDHHLRRRQTRRQGWSEEALYMELPAQEEQDEIPDDGALEGSGDEYGGI</sequence>
<evidence type="ECO:0008006" key="4">
    <source>
        <dbReference type="Google" id="ProtNLM"/>
    </source>
</evidence>
<feature type="region of interest" description="Disordered" evidence="1">
    <location>
        <begin position="708"/>
        <end position="732"/>
    </location>
</feature>
<dbReference type="InterPro" id="IPR012337">
    <property type="entry name" value="RNaseH-like_sf"/>
</dbReference>
<feature type="region of interest" description="Disordered" evidence="1">
    <location>
        <begin position="641"/>
        <end position="661"/>
    </location>
</feature>
<accession>A0A8H5CTK7</accession>
<feature type="compositionally biased region" description="Basic and acidic residues" evidence="1">
    <location>
        <begin position="90"/>
        <end position="116"/>
    </location>
</feature>
<feature type="region of interest" description="Disordered" evidence="1">
    <location>
        <begin position="792"/>
        <end position="816"/>
    </location>
</feature>